<dbReference type="InterPro" id="IPR018633">
    <property type="entry name" value="DUF2357"/>
</dbReference>
<organism evidence="2 3">
    <name type="scientific">Alkalihalobacterium chitinilyticum</name>
    <dbReference type="NCBI Taxonomy" id="2980103"/>
    <lineage>
        <taxon>Bacteria</taxon>
        <taxon>Bacillati</taxon>
        <taxon>Bacillota</taxon>
        <taxon>Bacilli</taxon>
        <taxon>Bacillales</taxon>
        <taxon>Bacillaceae</taxon>
        <taxon>Alkalihalobacterium</taxon>
    </lineage>
</organism>
<comment type="caution">
    <text evidence="2">The sequence shown here is derived from an EMBL/GenBank/DDBJ whole genome shotgun (WGS) entry which is preliminary data.</text>
</comment>
<evidence type="ECO:0000313" key="2">
    <source>
        <dbReference type="EMBL" id="MDE5414177.1"/>
    </source>
</evidence>
<name>A0ABT5VHE4_9BACI</name>
<dbReference type="EMBL" id="JAOTPO010000008">
    <property type="protein sequence ID" value="MDE5414177.1"/>
    <property type="molecule type" value="Genomic_DNA"/>
</dbReference>
<dbReference type="Proteomes" id="UP001148125">
    <property type="component" value="Unassembled WGS sequence"/>
</dbReference>
<sequence>MALHPSGSAREDVELVSIETETFSLAIKGKPFHPRYEGLKQYRALDFHDVMQFQVAGEEIIRVRVFDVEHQKLVEPSIQRPIFFENMVYQVIVQPKKDIELSFYHEHPLLRNAVDRVELSGTSYVLMGALQFQNEVGLTTFEIRSNEQSFLQVTLEIFPTKLDYKRDYQKLLEEVNDEIYNLAYHFIKKTYLGAKIKLDGEPSASEFYRLISAHFQSFLQAIDRIERQPHHKLEKVHVRARGDQLQRLDAKGRSDLRKKAHLFVEVSNGIRIQEKTMMPTHGLKMKKELTYDTLENRYVKWMLSRLIHKLDSLLEKLTMKTRYETEPDEDLIEKIIKMKRNLQLKTKNHFWKSIGKLDRSVMSLVLQMAPGYRNAFQIYLTVSKGLALQGTMYQMSVKDIATLYEYWTYIKLGQLLSKKYVQVSQDIVKVNKDGLFVNLDSNQSAKRVFKHPVTNERIELMYQKTGGKLPTTAQKPDTMLSIQKKGKDYFFNYVFDAKYRIDFAVEGSYYGNRYQSPGPLEEDINTMHRYRDSLVVQNKGPYERNAYGAYVLFPWENEAIYQEHHFYESIDKVNIGGLPFLPNATELVERFVENLIEKSPEEILEEGILPRGTLEEWQSALEEKVLIITVSTETDYRQMIQEGEIPLTFEMKKGWQDIKYIALYGTKEVGFVHGVKHYARIDELQVWDNHLLVKVEAWESLPTTITPVNYGVSTYAMTTLQSLKEAQELPELFMKSREEMMLWRVLRRVSDRIKLDLNTNQLDTATKVQSYQVKDIQLEMNTERNEIQISKDSYEEIISMDDLHRKPSYVFKQIIKAIG</sequence>
<keyword evidence="3" id="KW-1185">Reference proteome</keyword>
<dbReference type="Pfam" id="PF04411">
    <property type="entry name" value="PDDEXK_7"/>
    <property type="match status" value="1"/>
</dbReference>
<dbReference type="InterPro" id="IPR007505">
    <property type="entry name" value="PDDEXK_7"/>
</dbReference>
<feature type="domain" description="DUF2357" evidence="1">
    <location>
        <begin position="127"/>
        <end position="379"/>
    </location>
</feature>
<gene>
    <name evidence="2" type="ORF">N7Z68_12405</name>
</gene>
<dbReference type="RefSeq" id="WP_275118793.1">
    <property type="nucleotide sequence ID" value="NZ_JAOTPO010000008.1"/>
</dbReference>
<evidence type="ECO:0000259" key="1">
    <source>
        <dbReference type="Pfam" id="PF09823"/>
    </source>
</evidence>
<dbReference type="Pfam" id="PF09823">
    <property type="entry name" value="DUF2357"/>
    <property type="match status" value="1"/>
</dbReference>
<evidence type="ECO:0000313" key="3">
    <source>
        <dbReference type="Proteomes" id="UP001148125"/>
    </source>
</evidence>
<proteinExistence type="predicted"/>
<reference evidence="2" key="1">
    <citation type="submission" date="2024-05" db="EMBL/GenBank/DDBJ databases">
        <title>Alkalihalobacillus sp. strain MEB203 novel alkaliphilic bacterium from Lonar Lake, India.</title>
        <authorList>
            <person name="Joshi A."/>
            <person name="Thite S."/>
            <person name="Mengade P."/>
        </authorList>
    </citation>
    <scope>NUCLEOTIDE SEQUENCE</scope>
    <source>
        <strain evidence="2">MEB 203</strain>
    </source>
</reference>
<accession>A0ABT5VHE4</accession>
<protein>
    <submittedName>
        <fullName evidence="2">Restriction endonuclease-like protein</fullName>
    </submittedName>
</protein>